<dbReference type="InterPro" id="IPR004675">
    <property type="entry name" value="AhpD_core"/>
</dbReference>
<protein>
    <submittedName>
        <fullName evidence="2">Alkylhydroperoxidase</fullName>
    </submittedName>
</protein>
<evidence type="ECO:0000313" key="3">
    <source>
        <dbReference type="Proteomes" id="UP000175829"/>
    </source>
</evidence>
<sequence>MSSSFGEAVREELRPLTRELRHAIPGVHQGYKELHDAALRAGVLDAKTKELIALALAVSKQCDGCIAAHAHAAVQQGATPKEAAEAIGVTFLMNGGPATIYGARAFSAVNEAYTASGTGSGTSPH</sequence>
<dbReference type="GO" id="GO:0051920">
    <property type="term" value="F:peroxiredoxin activity"/>
    <property type="evidence" value="ECO:0007669"/>
    <property type="project" value="InterPro"/>
</dbReference>
<dbReference type="SUPFAM" id="SSF69118">
    <property type="entry name" value="AhpD-like"/>
    <property type="match status" value="1"/>
</dbReference>
<dbReference type="PANTHER" id="PTHR33930:SF2">
    <property type="entry name" value="BLR3452 PROTEIN"/>
    <property type="match status" value="1"/>
</dbReference>
<reference evidence="2 3" key="1">
    <citation type="journal article" date="2016" name="Front. Microbiol.">
        <title>Comparative Genomics Analysis of Streptomyces Species Reveals Their Adaptation to the Marine Environment and Their Diversity at the Genomic Level.</title>
        <authorList>
            <person name="Tian X."/>
            <person name="Zhang Z."/>
            <person name="Yang T."/>
            <person name="Chen M."/>
            <person name="Li J."/>
            <person name="Chen F."/>
            <person name="Yang J."/>
            <person name="Li W."/>
            <person name="Zhang B."/>
            <person name="Zhang Z."/>
            <person name="Wu J."/>
            <person name="Zhang C."/>
            <person name="Long L."/>
            <person name="Xiao J."/>
        </authorList>
    </citation>
    <scope>NUCLEOTIDE SEQUENCE [LARGE SCALE GENOMIC DNA]</scope>
    <source>
        <strain evidence="2 3">SCSIO M10379</strain>
    </source>
</reference>
<evidence type="ECO:0000259" key="1">
    <source>
        <dbReference type="Pfam" id="PF02627"/>
    </source>
</evidence>
<evidence type="ECO:0000313" key="2">
    <source>
        <dbReference type="EMBL" id="OEU99288.1"/>
    </source>
</evidence>
<dbReference type="AlphaFoldDB" id="A0A1E7K5S7"/>
<feature type="domain" description="Carboxymuconolactone decarboxylase-like" evidence="1">
    <location>
        <begin position="25"/>
        <end position="106"/>
    </location>
</feature>
<name>A0A1E7K5S7_9ACTN</name>
<dbReference type="EMBL" id="LJGV01000022">
    <property type="protein sequence ID" value="OEU99288.1"/>
    <property type="molecule type" value="Genomic_DNA"/>
</dbReference>
<dbReference type="InterPro" id="IPR003779">
    <property type="entry name" value="CMD-like"/>
</dbReference>
<dbReference type="Proteomes" id="UP000175829">
    <property type="component" value="Unassembled WGS sequence"/>
</dbReference>
<keyword evidence="2" id="KW-0575">Peroxidase</keyword>
<dbReference type="InterPro" id="IPR029032">
    <property type="entry name" value="AhpD-like"/>
</dbReference>
<comment type="caution">
    <text evidence="2">The sequence shown here is derived from an EMBL/GenBank/DDBJ whole genome shotgun (WGS) entry which is preliminary data.</text>
</comment>
<dbReference type="Pfam" id="PF02627">
    <property type="entry name" value="CMD"/>
    <property type="match status" value="1"/>
</dbReference>
<dbReference type="RefSeq" id="WP_069992211.1">
    <property type="nucleotide sequence ID" value="NZ_LJGV01000022.1"/>
</dbReference>
<proteinExistence type="predicted"/>
<dbReference type="Gene3D" id="1.20.1290.10">
    <property type="entry name" value="AhpD-like"/>
    <property type="match status" value="1"/>
</dbReference>
<accession>A0A1E7K5S7</accession>
<keyword evidence="2" id="KW-0560">Oxidoreductase</keyword>
<dbReference type="PANTHER" id="PTHR33930">
    <property type="entry name" value="ALKYL HYDROPEROXIDE REDUCTASE AHPD"/>
    <property type="match status" value="1"/>
</dbReference>
<gene>
    <name evidence="2" type="ORF">AN217_17380</name>
</gene>
<dbReference type="PATRIC" id="fig|943816.4.peg.2959"/>
<dbReference type="NCBIfam" id="TIGR00778">
    <property type="entry name" value="ahpD_dom"/>
    <property type="match status" value="1"/>
</dbReference>
<organism evidence="2 3">
    <name type="scientific">Streptomyces qinglanensis</name>
    <dbReference type="NCBI Taxonomy" id="943816"/>
    <lineage>
        <taxon>Bacteria</taxon>
        <taxon>Bacillati</taxon>
        <taxon>Actinomycetota</taxon>
        <taxon>Actinomycetes</taxon>
        <taxon>Kitasatosporales</taxon>
        <taxon>Streptomycetaceae</taxon>
        <taxon>Streptomyces</taxon>
    </lineage>
</organism>